<dbReference type="eggNOG" id="ENOG502QVG0">
    <property type="taxonomic scope" value="Eukaryota"/>
</dbReference>
<protein>
    <submittedName>
        <fullName evidence="2">Uncharacterized protein</fullName>
    </submittedName>
</protein>
<dbReference type="GeneID" id="11497541"/>
<dbReference type="EMBL" id="HE580277">
    <property type="protein sequence ID" value="CCD27253.1"/>
    <property type="molecule type" value="Genomic_DNA"/>
</dbReference>
<dbReference type="KEGG" id="ndi:NDAI_0K00620"/>
<name>G0WHJ2_NAUDC</name>
<keyword evidence="3" id="KW-1185">Reference proteome</keyword>
<dbReference type="HOGENOM" id="CLU_351657_0_0_1"/>
<proteinExistence type="predicted"/>
<dbReference type="OMA" id="MHESERF"/>
<dbReference type="AlphaFoldDB" id="G0WHJ2"/>
<feature type="region of interest" description="Disordered" evidence="1">
    <location>
        <begin position="35"/>
        <end position="64"/>
    </location>
</feature>
<evidence type="ECO:0000313" key="3">
    <source>
        <dbReference type="Proteomes" id="UP000000689"/>
    </source>
</evidence>
<evidence type="ECO:0000313" key="2">
    <source>
        <dbReference type="EMBL" id="CCD27253.1"/>
    </source>
</evidence>
<gene>
    <name evidence="2" type="primary">NDAI0K00620</name>
    <name evidence="2" type="ordered locus">NDAI_0K00620</name>
</gene>
<accession>G0WHJ2</accession>
<evidence type="ECO:0000256" key="1">
    <source>
        <dbReference type="SAM" id="MobiDB-lite"/>
    </source>
</evidence>
<reference evidence="2 3" key="1">
    <citation type="journal article" date="2011" name="Proc. Natl. Acad. Sci. U.S.A.">
        <title>Evolutionary erosion of yeast sex chromosomes by mating-type switching accidents.</title>
        <authorList>
            <person name="Gordon J.L."/>
            <person name="Armisen D."/>
            <person name="Proux-Wera E."/>
            <person name="Oheigeartaigh S.S."/>
            <person name="Byrne K.P."/>
            <person name="Wolfe K.H."/>
        </authorList>
    </citation>
    <scope>NUCLEOTIDE SEQUENCE [LARGE SCALE GENOMIC DNA]</scope>
    <source>
        <strain evidence="3">ATCC 10597 / BCRC 20456 / CBS 421 / NBRC 0211 / NRRL Y-12639</strain>
    </source>
</reference>
<organism evidence="2 3">
    <name type="scientific">Naumovozyma dairenensis (strain ATCC 10597 / BCRC 20456 / CBS 421 / NBRC 0211 / NRRL Y-12639)</name>
    <name type="common">Saccharomyces dairenensis</name>
    <dbReference type="NCBI Taxonomy" id="1071378"/>
    <lineage>
        <taxon>Eukaryota</taxon>
        <taxon>Fungi</taxon>
        <taxon>Dikarya</taxon>
        <taxon>Ascomycota</taxon>
        <taxon>Saccharomycotina</taxon>
        <taxon>Saccharomycetes</taxon>
        <taxon>Saccharomycetales</taxon>
        <taxon>Saccharomycetaceae</taxon>
        <taxon>Naumovozyma</taxon>
    </lineage>
</organism>
<dbReference type="OrthoDB" id="4061518at2759"/>
<dbReference type="STRING" id="1071378.G0WHJ2"/>
<dbReference type="RefSeq" id="XP_003672496.1">
    <property type="nucleotide sequence ID" value="XM_003672448.1"/>
</dbReference>
<feature type="compositionally biased region" description="Polar residues" evidence="1">
    <location>
        <begin position="36"/>
        <end position="47"/>
    </location>
</feature>
<sequence length="888" mass="105130">MPLKSSKIIYFKRIRWSQTRKLTYITATPLIIRPATTANDSGNNNKPNVVHKGGFSRPTNDQNDLNAMKNWSNELVMNPKVSTESPKAIVNSASSSSKEVDNSNIGTTFKFISNERQICDELGKLIFDVLKTQGLKECDISRPFQMLINKYRDEDKIFPLKYILPLLRYVKPKGDTPDLILCHKLYDSYRPYMDLLKQNDSISYFEYISMMIKIEYKLKNFQTCEKLFSEYIQCNQPKQEILLVGLKSFIANNNIQLAKEFYIQVLTNEDNFPMTSWELYGFLKELDKYSDFTTIDWAFKLWIQLKCKRTKDIKEIPNHKTLQLIHKAYLMTNDIVALKKFWELDAIKSSNYRKNILSEITEFIQNIYKNKPNTLANPYCNTIPKDNTVNNKIENSHLSAGQIEYFLKKLPNDNALAKNNSKLNYNNNNEEISCTRYRFYEMLLKAYIKTNNLIQMKEILILVSDDEKLPSHEKPSLHFLIFQLFMKNGSFKELYPYFRQLINEDKLPLKPEYFFLVWECAIQSYPMEWVKYWSNLKKKLLTGNSDMNDAETTHSYISIFPWLNGFIKKYSQVYEKKINGSETINVSSLREDEFRNLEKFNASLKKKKYKECELIILNSIRDGKKPHFEFYYHILKRCLMKSKSDQIHANTIKYDMEENVMLARLADDIIRNSYHYIPLKMDILWLRREIEVLFELNNPKTNSLKSVNFNTEILNQMRLIDNKLKDFIKLHELQMNFQNYLQLSNICIKVRHYELSKFILTEKARKIIDASNSFQWSLYYMEIIRVHCLTIDATSVLQNLKEWNDNVNATIRSRDIIRNVKNSLKYFSSSHVDKGSINLEVQKEIYDEVEKLTRQFIDNKIDGRKQLKRLCNFLPTWLDTEMGKREES</sequence>
<dbReference type="Proteomes" id="UP000000689">
    <property type="component" value="Chromosome 11"/>
</dbReference>